<name>A0A6H1ZF40_9ZZZZ</name>
<evidence type="ECO:0000313" key="1">
    <source>
        <dbReference type="EMBL" id="QJA46082.1"/>
    </source>
</evidence>
<dbReference type="EMBL" id="MT144002">
    <property type="protein sequence ID" value="QJA46082.1"/>
    <property type="molecule type" value="Genomic_DNA"/>
</dbReference>
<reference evidence="1" key="1">
    <citation type="submission" date="2020-03" db="EMBL/GenBank/DDBJ databases">
        <title>The deep terrestrial virosphere.</title>
        <authorList>
            <person name="Holmfeldt K."/>
            <person name="Nilsson E."/>
            <person name="Simone D."/>
            <person name="Lopez-Fernandez M."/>
            <person name="Wu X."/>
            <person name="de Brujin I."/>
            <person name="Lundin D."/>
            <person name="Andersson A."/>
            <person name="Bertilsson S."/>
            <person name="Dopson M."/>
        </authorList>
    </citation>
    <scope>NUCLEOTIDE SEQUENCE</scope>
    <source>
        <strain evidence="1">TM448A00312</strain>
        <strain evidence="2">TM448B07274</strain>
    </source>
</reference>
<evidence type="ECO:0000313" key="2">
    <source>
        <dbReference type="EMBL" id="QJI04287.1"/>
    </source>
</evidence>
<dbReference type="AlphaFoldDB" id="A0A6H1ZF40"/>
<gene>
    <name evidence="1" type="ORF">TM448A00312_0040</name>
    <name evidence="2" type="ORF">TM448B07274_0002</name>
</gene>
<dbReference type="EMBL" id="MT145166">
    <property type="protein sequence ID" value="QJI04287.1"/>
    <property type="molecule type" value="Genomic_DNA"/>
</dbReference>
<organism evidence="1">
    <name type="scientific">viral metagenome</name>
    <dbReference type="NCBI Taxonomy" id="1070528"/>
    <lineage>
        <taxon>unclassified sequences</taxon>
        <taxon>metagenomes</taxon>
        <taxon>organismal metagenomes</taxon>
    </lineage>
</organism>
<sequence>MNKEQEKQFDKATWKTNNDGNPYFPDWDKVKTFISQIKAETRQEIIKDMDKLSIKDFNKKWNCNIK</sequence>
<proteinExistence type="predicted"/>
<protein>
    <submittedName>
        <fullName evidence="1">Uncharacterized protein</fullName>
    </submittedName>
</protein>
<accession>A0A6H1ZF40</accession>